<protein>
    <recommendedName>
        <fullName evidence="4">DUF659 domain-containing protein</fullName>
    </recommendedName>
</protein>
<evidence type="ECO:0000313" key="3">
    <source>
        <dbReference type="Proteomes" id="UP000298061"/>
    </source>
</evidence>
<dbReference type="InterPro" id="IPR012337">
    <property type="entry name" value="RNaseH-like_sf"/>
</dbReference>
<comment type="caution">
    <text evidence="2">The sequence shown here is derived from an EMBL/GenBank/DDBJ whole genome shotgun (WGS) entry which is preliminary data.</text>
</comment>
<dbReference type="AlphaFoldDB" id="A0A4Y9ZRB0"/>
<evidence type="ECO:0000313" key="2">
    <source>
        <dbReference type="EMBL" id="TFY76019.1"/>
    </source>
</evidence>
<reference evidence="2 3" key="1">
    <citation type="submission" date="2019-02" db="EMBL/GenBank/DDBJ databases">
        <title>Genome sequencing of the rare red list fungi Hericium alpestre (H. flagellum).</title>
        <authorList>
            <person name="Buettner E."/>
            <person name="Kellner H."/>
        </authorList>
    </citation>
    <scope>NUCLEOTIDE SEQUENCE [LARGE SCALE GENOMIC DNA]</scope>
    <source>
        <strain evidence="2 3">DSM 108284</strain>
    </source>
</reference>
<evidence type="ECO:0008006" key="4">
    <source>
        <dbReference type="Google" id="ProtNLM"/>
    </source>
</evidence>
<proteinExistence type="predicted"/>
<feature type="region of interest" description="Disordered" evidence="1">
    <location>
        <begin position="369"/>
        <end position="388"/>
    </location>
</feature>
<dbReference type="OrthoDB" id="3236755at2759"/>
<dbReference type="Proteomes" id="UP000298061">
    <property type="component" value="Unassembled WGS sequence"/>
</dbReference>
<name>A0A4Y9ZRB0_9AGAM</name>
<dbReference type="SUPFAM" id="SSF53098">
    <property type="entry name" value="Ribonuclease H-like"/>
    <property type="match status" value="1"/>
</dbReference>
<organism evidence="2 3">
    <name type="scientific">Hericium alpestre</name>
    <dbReference type="NCBI Taxonomy" id="135208"/>
    <lineage>
        <taxon>Eukaryota</taxon>
        <taxon>Fungi</taxon>
        <taxon>Dikarya</taxon>
        <taxon>Basidiomycota</taxon>
        <taxon>Agaricomycotina</taxon>
        <taxon>Agaricomycetes</taxon>
        <taxon>Russulales</taxon>
        <taxon>Hericiaceae</taxon>
        <taxon>Hericium</taxon>
    </lineage>
</organism>
<gene>
    <name evidence="2" type="ORF">EWM64_g7994</name>
</gene>
<sequence>MSGLNTRKKNGDRAMAPLNQPSVFGIASEAGRMAVQKRWELSILNLLTTFSDIHVPMESARVLQLSQLKLKKTNNLTISFDGGTTRNMESIYMVHVTTPSPREVHLMEDSTGNTRLTRELLAKEIPTIIILADPCHQLNLLAKDITKLDFFAPCLLQMKKVIQFFKKSSFGSRHLRTARFKLCLTQMTAILMPVAKAMKCLEAVKSTASDVYLYWLAVMATFRDLFSSHEDNPLSLPCNLVGKVRCLVNARYQEMIEVQSNLTQLTLYIKAANDNISPFEYWNNLSHHNDSKLLAYLAIKIYSICLNSMGKERTVSNFSKLNQADCALLKAMTIVGMTRIKQNNWHVKGYFTMSMASLKHISNAHSQSSAAGNMEASPLDIDGPTESELTPIINNGDNTLATDDVDPLDLLLQGLEEHEATAFTG</sequence>
<dbReference type="EMBL" id="SFCI01001348">
    <property type="protein sequence ID" value="TFY76019.1"/>
    <property type="molecule type" value="Genomic_DNA"/>
</dbReference>
<accession>A0A4Y9ZRB0</accession>
<keyword evidence="3" id="KW-1185">Reference proteome</keyword>
<evidence type="ECO:0000256" key="1">
    <source>
        <dbReference type="SAM" id="MobiDB-lite"/>
    </source>
</evidence>